<accession>A0A8I0ZRG6</accession>
<proteinExistence type="predicted"/>
<dbReference type="EMBL" id="JAECSB010000010">
    <property type="protein sequence ID" value="MBH5141157.1"/>
    <property type="molecule type" value="Genomic_DNA"/>
</dbReference>
<comment type="caution">
    <text evidence="2">The sequence shown here is derived from an EMBL/GenBank/DDBJ whole genome shotgun (WGS) entry which is preliminary data.</text>
</comment>
<dbReference type="Proteomes" id="UP000627573">
    <property type="component" value="Unassembled WGS sequence"/>
</dbReference>
<feature type="region of interest" description="Disordered" evidence="1">
    <location>
        <begin position="1"/>
        <end position="48"/>
    </location>
</feature>
<organism evidence="2 3">
    <name type="scientific">Rhodococcus erythropolis</name>
    <name type="common">Arthrobacter picolinophilus</name>
    <dbReference type="NCBI Taxonomy" id="1833"/>
    <lineage>
        <taxon>Bacteria</taxon>
        <taxon>Bacillati</taxon>
        <taxon>Actinomycetota</taxon>
        <taxon>Actinomycetes</taxon>
        <taxon>Mycobacteriales</taxon>
        <taxon>Nocardiaceae</taxon>
        <taxon>Rhodococcus</taxon>
        <taxon>Rhodococcus erythropolis group</taxon>
    </lineage>
</organism>
<sequence>MTSWFRSVAPTPTGRFPASGNPLSDPRARSTGELHSLAGGPRTNVILV</sequence>
<reference evidence="2 3" key="1">
    <citation type="submission" date="2020-12" db="EMBL/GenBank/DDBJ databases">
        <title>Draft genome sequence of furan degrading bacterial strain FUR100.</title>
        <authorList>
            <person name="Woiski C."/>
        </authorList>
    </citation>
    <scope>NUCLEOTIDE SEQUENCE [LARGE SCALE GENOMIC DNA]</scope>
    <source>
        <strain evidence="2 3">FUR100</strain>
    </source>
</reference>
<evidence type="ECO:0000313" key="2">
    <source>
        <dbReference type="EMBL" id="MBH5141157.1"/>
    </source>
</evidence>
<dbReference type="RefSeq" id="WP_172436692.1">
    <property type="nucleotide sequence ID" value="NZ_JAECSB010000010.1"/>
</dbReference>
<dbReference type="AlphaFoldDB" id="A0A8I0ZRG6"/>
<protein>
    <submittedName>
        <fullName evidence="2">Uncharacterized protein</fullName>
    </submittedName>
</protein>
<keyword evidence="3" id="KW-1185">Reference proteome</keyword>
<name>A0A8I0ZRG6_RHOER</name>
<evidence type="ECO:0000256" key="1">
    <source>
        <dbReference type="SAM" id="MobiDB-lite"/>
    </source>
</evidence>
<evidence type="ECO:0000313" key="3">
    <source>
        <dbReference type="Proteomes" id="UP000627573"/>
    </source>
</evidence>
<gene>
    <name evidence="2" type="ORF">I3517_00805</name>
</gene>